<feature type="region of interest" description="Disordered" evidence="1">
    <location>
        <begin position="45"/>
        <end position="69"/>
    </location>
</feature>
<dbReference type="Proteomes" id="UP001472677">
    <property type="component" value="Unassembled WGS sequence"/>
</dbReference>
<gene>
    <name evidence="2" type="ORF">V6N12_024424</name>
</gene>
<keyword evidence="3" id="KW-1185">Reference proteome</keyword>
<reference evidence="2 3" key="1">
    <citation type="journal article" date="2024" name="G3 (Bethesda)">
        <title>Genome assembly of Hibiscus sabdariffa L. provides insights into metabolisms of medicinal natural products.</title>
        <authorList>
            <person name="Kim T."/>
        </authorList>
    </citation>
    <scope>NUCLEOTIDE SEQUENCE [LARGE SCALE GENOMIC DNA]</scope>
    <source>
        <strain evidence="2">TK-2024</strain>
        <tissue evidence="2">Old leaves</tissue>
    </source>
</reference>
<name>A0ABR2G0K1_9ROSI</name>
<organism evidence="2 3">
    <name type="scientific">Hibiscus sabdariffa</name>
    <name type="common">roselle</name>
    <dbReference type="NCBI Taxonomy" id="183260"/>
    <lineage>
        <taxon>Eukaryota</taxon>
        <taxon>Viridiplantae</taxon>
        <taxon>Streptophyta</taxon>
        <taxon>Embryophyta</taxon>
        <taxon>Tracheophyta</taxon>
        <taxon>Spermatophyta</taxon>
        <taxon>Magnoliopsida</taxon>
        <taxon>eudicotyledons</taxon>
        <taxon>Gunneridae</taxon>
        <taxon>Pentapetalae</taxon>
        <taxon>rosids</taxon>
        <taxon>malvids</taxon>
        <taxon>Malvales</taxon>
        <taxon>Malvaceae</taxon>
        <taxon>Malvoideae</taxon>
        <taxon>Hibiscus</taxon>
    </lineage>
</organism>
<protein>
    <submittedName>
        <fullName evidence="2">Uncharacterized protein</fullName>
    </submittedName>
</protein>
<evidence type="ECO:0000313" key="3">
    <source>
        <dbReference type="Proteomes" id="UP001472677"/>
    </source>
</evidence>
<evidence type="ECO:0000256" key="1">
    <source>
        <dbReference type="SAM" id="MobiDB-lite"/>
    </source>
</evidence>
<evidence type="ECO:0000313" key="2">
    <source>
        <dbReference type="EMBL" id="KAK8590040.1"/>
    </source>
</evidence>
<dbReference type="EMBL" id="JBBPBM010000004">
    <property type="protein sequence ID" value="KAK8590040.1"/>
    <property type="molecule type" value="Genomic_DNA"/>
</dbReference>
<comment type="caution">
    <text evidence="2">The sequence shown here is derived from an EMBL/GenBank/DDBJ whole genome shotgun (WGS) entry which is preliminary data.</text>
</comment>
<sequence length="69" mass="7630">MVHTSPVLGRMRSLLKEGREAKKYHSQEKLVAEGLMDVSMEMEENANNGVNGDTPLLHQNGGKTATTKY</sequence>
<proteinExistence type="predicted"/>
<accession>A0ABR2G0K1</accession>